<evidence type="ECO:0000259" key="10">
    <source>
        <dbReference type="PROSITE" id="PS50262"/>
    </source>
</evidence>
<evidence type="ECO:0000256" key="3">
    <source>
        <dbReference type="ARBA" id="ARBA00022692"/>
    </source>
</evidence>
<dbReference type="PANTHER" id="PTHR24238:SF57">
    <property type="entry name" value="G-PROTEIN COUPLED RECEPTOR 83"/>
    <property type="match status" value="1"/>
</dbReference>
<organism evidence="11 12">
    <name type="scientific">Cherax quadricarinatus</name>
    <name type="common">Australian red claw crayfish</name>
    <dbReference type="NCBI Taxonomy" id="27406"/>
    <lineage>
        <taxon>Eukaryota</taxon>
        <taxon>Metazoa</taxon>
        <taxon>Ecdysozoa</taxon>
        <taxon>Arthropoda</taxon>
        <taxon>Crustacea</taxon>
        <taxon>Multicrustacea</taxon>
        <taxon>Malacostraca</taxon>
        <taxon>Eumalacostraca</taxon>
        <taxon>Eucarida</taxon>
        <taxon>Decapoda</taxon>
        <taxon>Pleocyemata</taxon>
        <taxon>Astacidea</taxon>
        <taxon>Parastacoidea</taxon>
        <taxon>Parastacidae</taxon>
        <taxon>Cherax</taxon>
    </lineage>
</organism>
<keyword evidence="4 9" id="KW-1133">Transmembrane helix</keyword>
<evidence type="ECO:0000256" key="5">
    <source>
        <dbReference type="ARBA" id="ARBA00023040"/>
    </source>
</evidence>
<keyword evidence="3 9" id="KW-0812">Transmembrane</keyword>
<evidence type="ECO:0000256" key="2">
    <source>
        <dbReference type="ARBA" id="ARBA00010663"/>
    </source>
</evidence>
<keyword evidence="5" id="KW-0297">G-protein coupled receptor</keyword>
<protein>
    <recommendedName>
        <fullName evidence="10">G-protein coupled receptors family 1 profile domain-containing protein</fullName>
    </recommendedName>
</protein>
<feature type="non-terminal residue" evidence="11">
    <location>
        <position position="1"/>
    </location>
</feature>
<proteinExistence type="inferred from homology"/>
<comment type="subcellular location">
    <subcellularLocation>
        <location evidence="1">Membrane</location>
        <topology evidence="1">Multi-pass membrane protein</topology>
    </subcellularLocation>
</comment>
<keyword evidence="7" id="KW-0675">Receptor</keyword>
<keyword evidence="8" id="KW-0807">Transducer</keyword>
<dbReference type="Gene3D" id="1.20.1070.10">
    <property type="entry name" value="Rhodopsin 7-helix transmembrane proteins"/>
    <property type="match status" value="1"/>
</dbReference>
<dbReference type="InterPro" id="IPR000276">
    <property type="entry name" value="GPCR_Rhodpsn"/>
</dbReference>
<dbReference type="PRINTS" id="PR00237">
    <property type="entry name" value="GPCRRHODOPSN"/>
</dbReference>
<comment type="caution">
    <text evidence="11">The sequence shown here is derived from an EMBL/GenBank/DDBJ whole genome shotgun (WGS) entry which is preliminary data.</text>
</comment>
<name>A0AAW0XGG4_CHEQU</name>
<dbReference type="SUPFAM" id="SSF81321">
    <property type="entry name" value="Family A G protein-coupled receptor-like"/>
    <property type="match status" value="1"/>
</dbReference>
<dbReference type="PROSITE" id="PS50262">
    <property type="entry name" value="G_PROTEIN_RECEP_F1_2"/>
    <property type="match status" value="1"/>
</dbReference>
<keyword evidence="12" id="KW-1185">Reference proteome</keyword>
<dbReference type="GO" id="GO:0005886">
    <property type="term" value="C:plasma membrane"/>
    <property type="evidence" value="ECO:0007669"/>
    <property type="project" value="TreeGrafter"/>
</dbReference>
<evidence type="ECO:0000256" key="6">
    <source>
        <dbReference type="ARBA" id="ARBA00023136"/>
    </source>
</evidence>
<dbReference type="PANTHER" id="PTHR24238">
    <property type="entry name" value="G-PROTEIN COUPLED RECEPTOR"/>
    <property type="match status" value="1"/>
</dbReference>
<dbReference type="GO" id="GO:0008188">
    <property type="term" value="F:neuropeptide receptor activity"/>
    <property type="evidence" value="ECO:0007669"/>
    <property type="project" value="TreeGrafter"/>
</dbReference>
<evidence type="ECO:0000313" key="11">
    <source>
        <dbReference type="EMBL" id="KAK8743561.1"/>
    </source>
</evidence>
<feature type="domain" description="G-protein coupled receptors family 1 profile" evidence="10">
    <location>
        <begin position="93"/>
        <end position="134"/>
    </location>
</feature>
<dbReference type="AlphaFoldDB" id="A0AAW0XGG4"/>
<dbReference type="Proteomes" id="UP001445076">
    <property type="component" value="Unassembled WGS sequence"/>
</dbReference>
<evidence type="ECO:0000256" key="8">
    <source>
        <dbReference type="ARBA" id="ARBA00023224"/>
    </source>
</evidence>
<accession>A0AAW0XGG4</accession>
<evidence type="ECO:0000256" key="9">
    <source>
        <dbReference type="SAM" id="Phobius"/>
    </source>
</evidence>
<gene>
    <name evidence="11" type="ORF">OTU49_001136</name>
</gene>
<evidence type="ECO:0000256" key="1">
    <source>
        <dbReference type="ARBA" id="ARBA00004141"/>
    </source>
</evidence>
<evidence type="ECO:0000313" key="12">
    <source>
        <dbReference type="Proteomes" id="UP001445076"/>
    </source>
</evidence>
<feature type="non-terminal residue" evidence="11">
    <location>
        <position position="134"/>
    </location>
</feature>
<keyword evidence="6 9" id="KW-0472">Membrane</keyword>
<feature type="transmembrane region" description="Helical" evidence="9">
    <location>
        <begin position="111"/>
        <end position="132"/>
    </location>
</feature>
<feature type="transmembrane region" description="Helical" evidence="9">
    <location>
        <begin position="77"/>
        <end position="104"/>
    </location>
</feature>
<evidence type="ECO:0000256" key="4">
    <source>
        <dbReference type="ARBA" id="ARBA00022989"/>
    </source>
</evidence>
<dbReference type="EMBL" id="JARKIK010000024">
    <property type="protein sequence ID" value="KAK8743561.1"/>
    <property type="molecule type" value="Genomic_DNA"/>
</dbReference>
<sequence length="134" mass="14243">TAGGEAMDTANASLDPSASVLNDSARTALGLAENGEAVDEYLEYSGRSKVNLTLLKLDLDLSPVFPSLEAVSADVQVFLIFVYSLAAVLSLVGNVTVILVLAFGRRSSVRCYLINLAVSDITMATFCIPFSYTR</sequence>
<comment type="similarity">
    <text evidence="2">Belongs to the G-protein coupled receptor 1 family.</text>
</comment>
<dbReference type="InterPro" id="IPR017452">
    <property type="entry name" value="GPCR_Rhodpsn_7TM"/>
</dbReference>
<reference evidence="11 12" key="1">
    <citation type="journal article" date="2024" name="BMC Genomics">
        <title>Genome assembly of redclaw crayfish (Cherax quadricarinatus) provides insights into its immune adaptation and hypoxia tolerance.</title>
        <authorList>
            <person name="Liu Z."/>
            <person name="Zheng J."/>
            <person name="Li H."/>
            <person name="Fang K."/>
            <person name="Wang S."/>
            <person name="He J."/>
            <person name="Zhou D."/>
            <person name="Weng S."/>
            <person name="Chi M."/>
            <person name="Gu Z."/>
            <person name="He J."/>
            <person name="Li F."/>
            <person name="Wang M."/>
        </authorList>
    </citation>
    <scope>NUCLEOTIDE SEQUENCE [LARGE SCALE GENOMIC DNA]</scope>
    <source>
        <strain evidence="11">ZL_2023a</strain>
    </source>
</reference>
<evidence type="ECO:0000256" key="7">
    <source>
        <dbReference type="ARBA" id="ARBA00023170"/>
    </source>
</evidence>